<dbReference type="Proteomes" id="UP000613840">
    <property type="component" value="Unassembled WGS sequence"/>
</dbReference>
<feature type="transmembrane region" description="Helical" evidence="1">
    <location>
        <begin position="55"/>
        <end position="74"/>
    </location>
</feature>
<gene>
    <name evidence="2" type="ORF">GCM10011575_35070</name>
</gene>
<proteinExistence type="predicted"/>
<keyword evidence="1" id="KW-0472">Membrane</keyword>
<evidence type="ECO:0000313" key="3">
    <source>
        <dbReference type="Proteomes" id="UP000613840"/>
    </source>
</evidence>
<evidence type="ECO:0000256" key="1">
    <source>
        <dbReference type="SAM" id="Phobius"/>
    </source>
</evidence>
<sequence length="119" mass="12509">MIIASGAVIGGVMAIIGAILADSGLAYGGLGVFSLILAAVLVVAAWLGGQALARYGGFLGLLLMAGIGLGLGGWSIGPLWGWLGVFLFLLAVIGFRWMRRRLLRRRATPPLFTGETRRR</sequence>
<organism evidence="2 3">
    <name type="scientific">Microlunatus endophyticus</name>
    <dbReference type="NCBI Taxonomy" id="1716077"/>
    <lineage>
        <taxon>Bacteria</taxon>
        <taxon>Bacillati</taxon>
        <taxon>Actinomycetota</taxon>
        <taxon>Actinomycetes</taxon>
        <taxon>Propionibacteriales</taxon>
        <taxon>Propionibacteriaceae</taxon>
        <taxon>Microlunatus</taxon>
    </lineage>
</organism>
<protein>
    <submittedName>
        <fullName evidence="2">Uncharacterized protein</fullName>
    </submittedName>
</protein>
<keyword evidence="1" id="KW-0812">Transmembrane</keyword>
<dbReference type="AlphaFoldDB" id="A0A917W7T1"/>
<keyword evidence="3" id="KW-1185">Reference proteome</keyword>
<accession>A0A917W7T1</accession>
<evidence type="ECO:0000313" key="2">
    <source>
        <dbReference type="EMBL" id="GGL73696.1"/>
    </source>
</evidence>
<keyword evidence="1" id="KW-1133">Transmembrane helix</keyword>
<feature type="transmembrane region" description="Helical" evidence="1">
    <location>
        <begin position="80"/>
        <end position="98"/>
    </location>
</feature>
<name>A0A917W7T1_9ACTN</name>
<reference evidence="2" key="1">
    <citation type="journal article" date="2014" name="Int. J. Syst. Evol. Microbiol.">
        <title>Complete genome sequence of Corynebacterium casei LMG S-19264T (=DSM 44701T), isolated from a smear-ripened cheese.</title>
        <authorList>
            <consortium name="US DOE Joint Genome Institute (JGI-PGF)"/>
            <person name="Walter F."/>
            <person name="Albersmeier A."/>
            <person name="Kalinowski J."/>
            <person name="Ruckert C."/>
        </authorList>
    </citation>
    <scope>NUCLEOTIDE SEQUENCE</scope>
    <source>
        <strain evidence="2">CGMCC 4.7306</strain>
    </source>
</reference>
<feature type="transmembrane region" description="Helical" evidence="1">
    <location>
        <begin position="24"/>
        <end position="48"/>
    </location>
</feature>
<comment type="caution">
    <text evidence="2">The sequence shown here is derived from an EMBL/GenBank/DDBJ whole genome shotgun (WGS) entry which is preliminary data.</text>
</comment>
<dbReference type="EMBL" id="BMMZ01000009">
    <property type="protein sequence ID" value="GGL73696.1"/>
    <property type="molecule type" value="Genomic_DNA"/>
</dbReference>
<reference evidence="2" key="2">
    <citation type="submission" date="2020-09" db="EMBL/GenBank/DDBJ databases">
        <authorList>
            <person name="Sun Q."/>
            <person name="Zhou Y."/>
        </authorList>
    </citation>
    <scope>NUCLEOTIDE SEQUENCE</scope>
    <source>
        <strain evidence="2">CGMCC 4.7306</strain>
    </source>
</reference>